<dbReference type="Proteomes" id="UP000248196">
    <property type="component" value="Unassembled WGS sequence"/>
</dbReference>
<dbReference type="EMBL" id="PESE01000003">
    <property type="protein sequence ID" value="PYD38576.1"/>
    <property type="molecule type" value="Genomic_DNA"/>
</dbReference>
<dbReference type="SUPFAM" id="SSF56024">
    <property type="entry name" value="Phospholipase D/nuclease"/>
    <property type="match status" value="1"/>
</dbReference>
<proteinExistence type="predicted"/>
<dbReference type="Pfam" id="PF13091">
    <property type="entry name" value="PLDc_2"/>
    <property type="match status" value="1"/>
</dbReference>
<protein>
    <recommendedName>
        <fullName evidence="1">Phospholipase D-like domain-containing protein</fullName>
    </recommendedName>
</protein>
<comment type="caution">
    <text evidence="2">The sequence shown here is derived from an EMBL/GenBank/DDBJ whole genome shotgun (WGS) entry which is preliminary data.</text>
</comment>
<sequence>MRFFLIFILLFPGFSSGNSEIQVYFTEPVCSDYSYKFEVQTQSGRSINKTHGGFFCTQKDYPSGFDSLSGTVGVRIATSLKNSESDPIKNIEIADYILSDMSIAKYICLQFRSSPFELSIYTQNPGEKPSSIGIRPPVLAELSSCMKERLHLILIGCNVFTSKDCPRDKINTMHLKLIKIERRSGYAEEIASSGNLGRGIYANLEDWLFFTNTQQGDIHRCLWLTLRKLNFLNKESDKHDYSECKEKNAKQEDQLLLIPFDKEDFYSAFRKASSNANEITIVSMDFKDKKLFNIIDFSADNGAKIHFIASSDWYYSYILKKEIGTANPDDISMALKIKNKYPERVTISFIENNFYFGSVGNTLHHKLALFRGGENTVITGTTNMNAGAINHNLDQAYIFHGKSIVNEYSSYIDRINFRSIPLNEMPTALPELSVGDIQR</sequence>
<evidence type="ECO:0000259" key="1">
    <source>
        <dbReference type="Pfam" id="PF13091"/>
    </source>
</evidence>
<name>A0A318P429_SERPL</name>
<evidence type="ECO:0000313" key="3">
    <source>
        <dbReference type="Proteomes" id="UP000248196"/>
    </source>
</evidence>
<dbReference type="InterPro" id="IPR025202">
    <property type="entry name" value="PLD-like_dom"/>
</dbReference>
<accession>A0A318P429</accession>
<organism evidence="2 3">
    <name type="scientific">Serratia plymuthica</name>
    <dbReference type="NCBI Taxonomy" id="82996"/>
    <lineage>
        <taxon>Bacteria</taxon>
        <taxon>Pseudomonadati</taxon>
        <taxon>Pseudomonadota</taxon>
        <taxon>Gammaproteobacteria</taxon>
        <taxon>Enterobacterales</taxon>
        <taxon>Yersiniaceae</taxon>
        <taxon>Serratia</taxon>
    </lineage>
</organism>
<evidence type="ECO:0000313" key="2">
    <source>
        <dbReference type="EMBL" id="PYD38576.1"/>
    </source>
</evidence>
<dbReference type="Gene3D" id="3.30.870.10">
    <property type="entry name" value="Endonuclease Chain A"/>
    <property type="match status" value="1"/>
</dbReference>
<dbReference type="AlphaFoldDB" id="A0A318P429"/>
<gene>
    <name evidence="2" type="ORF">CT690_12460</name>
</gene>
<reference evidence="2 3" key="1">
    <citation type="submission" date="2017-11" db="EMBL/GenBank/DDBJ databases">
        <title>Genome sequence of the oocydin A producing rhizobacterium Serratia plymuthica 4Rx5.</title>
        <authorList>
            <person name="Matilla M.A."/>
            <person name="Udaondo Z."/>
            <person name="Salmond G.P.C."/>
        </authorList>
    </citation>
    <scope>NUCLEOTIDE SEQUENCE [LARGE SCALE GENOMIC DNA]</scope>
    <source>
        <strain evidence="2 3">4Rx5</strain>
    </source>
</reference>
<feature type="domain" description="Phospholipase D-like" evidence="1">
    <location>
        <begin position="277"/>
        <end position="415"/>
    </location>
</feature>